<protein>
    <submittedName>
        <fullName evidence="2">Uncharacterized protein</fullName>
    </submittedName>
</protein>
<gene>
    <name evidence="2" type="ORF">GU920_12230</name>
</gene>
<reference evidence="3" key="1">
    <citation type="submission" date="2020-01" db="EMBL/GenBank/DDBJ databases">
        <title>Sphingomonas sp. strain CSW-10.</title>
        <authorList>
            <person name="Chen W.-M."/>
        </authorList>
    </citation>
    <scope>NUCLEOTIDE SEQUENCE [LARGE SCALE GENOMIC DNA]</scope>
    <source>
        <strain evidence="3">CCP-1</strain>
    </source>
</reference>
<keyword evidence="3" id="KW-1185">Reference proteome</keyword>
<dbReference type="RefSeq" id="WP_161767382.1">
    <property type="nucleotide sequence ID" value="NZ_JAAATW010000003.1"/>
</dbReference>
<evidence type="ECO:0000256" key="1">
    <source>
        <dbReference type="SAM" id="MobiDB-lite"/>
    </source>
</evidence>
<dbReference type="Proteomes" id="UP001517376">
    <property type="component" value="Unassembled WGS sequence"/>
</dbReference>
<feature type="compositionally biased region" description="Basic and acidic residues" evidence="1">
    <location>
        <begin position="36"/>
        <end position="53"/>
    </location>
</feature>
<evidence type="ECO:0000313" key="3">
    <source>
        <dbReference type="Proteomes" id="UP001517376"/>
    </source>
</evidence>
<dbReference type="EMBL" id="JAAATW010000003">
    <property type="protein sequence ID" value="NBE08306.1"/>
    <property type="molecule type" value="Genomic_DNA"/>
</dbReference>
<organism evidence="2 3">
    <name type="scientific">Paragemmobacter ruber</name>
    <dbReference type="NCBI Taxonomy" id="1985673"/>
    <lineage>
        <taxon>Bacteria</taxon>
        <taxon>Pseudomonadati</taxon>
        <taxon>Pseudomonadota</taxon>
        <taxon>Alphaproteobacteria</taxon>
        <taxon>Rhodobacterales</taxon>
        <taxon>Paracoccaceae</taxon>
        <taxon>Paragemmobacter</taxon>
    </lineage>
</organism>
<sequence length="98" mass="10188">MALALVLAPAIDAVKHGPGALAAEADHRAAHAAHGHAHDLAGSHHHDSSDHDHVAAALLGPQETDVPSPPARMLRPAALAADGMIRDVRRRPPRLTVI</sequence>
<name>A0ABW9Y8A1_9RHOB</name>
<evidence type="ECO:0000313" key="2">
    <source>
        <dbReference type="EMBL" id="NBE08306.1"/>
    </source>
</evidence>
<proteinExistence type="predicted"/>
<comment type="caution">
    <text evidence="2">The sequence shown here is derived from an EMBL/GenBank/DDBJ whole genome shotgun (WGS) entry which is preliminary data.</text>
</comment>
<feature type="region of interest" description="Disordered" evidence="1">
    <location>
        <begin position="26"/>
        <end position="53"/>
    </location>
</feature>
<accession>A0ABW9Y8A1</accession>